<dbReference type="Pfam" id="PF02796">
    <property type="entry name" value="HTH_7"/>
    <property type="match status" value="1"/>
</dbReference>
<dbReference type="FunFam" id="3.40.50.1390:FF:000001">
    <property type="entry name" value="DNA recombinase"/>
    <property type="match status" value="1"/>
</dbReference>
<sequence>MIVGYARTSTTDQKAGLEAQLRDLRAACCEDIYQEEVSSVDTAKREKLAEALRFIRKGDVLVVSKLDRLARSVAHLNEIVKEIEGKGASLRILDMSIDTGTPNGRLMLNLLGSIAQFEREIMLERQREGIAKAKAEGRYKGRKPTARAKSEEVLRMVKEEELPAAEVAKRLGISRASVYRVLADRAAARG</sequence>
<dbReference type="GO" id="GO:0000150">
    <property type="term" value="F:DNA strand exchange activity"/>
    <property type="evidence" value="ECO:0007669"/>
    <property type="project" value="UniProtKB-KW"/>
</dbReference>
<gene>
    <name evidence="8" type="ORF">SAMN05660710_00077</name>
</gene>
<dbReference type="CDD" id="cd03768">
    <property type="entry name" value="SR_ResInv"/>
    <property type="match status" value="1"/>
</dbReference>
<evidence type="ECO:0000313" key="8">
    <source>
        <dbReference type="EMBL" id="SCX87542.1"/>
    </source>
</evidence>
<dbReference type="PANTHER" id="PTHR30461:SF26">
    <property type="entry name" value="RESOLVASE HOMOLOG YNEB"/>
    <property type="match status" value="1"/>
</dbReference>
<protein>
    <submittedName>
        <fullName evidence="8">Site-specific DNA recombinase</fullName>
    </submittedName>
</protein>
<evidence type="ECO:0000259" key="7">
    <source>
        <dbReference type="PROSITE" id="PS51736"/>
    </source>
</evidence>
<evidence type="ECO:0000256" key="6">
    <source>
        <dbReference type="PIRSR" id="PIRSR606118-50"/>
    </source>
</evidence>
<proteinExistence type="inferred from homology"/>
<dbReference type="InterPro" id="IPR006120">
    <property type="entry name" value="Resolvase_HTH_dom"/>
</dbReference>
<feature type="active site" description="O-(5'-phospho-DNA)-serine intermediate" evidence="6">
    <location>
        <position position="9"/>
    </location>
</feature>
<evidence type="ECO:0000256" key="1">
    <source>
        <dbReference type="ARBA" id="ARBA00009913"/>
    </source>
</evidence>
<evidence type="ECO:0000256" key="3">
    <source>
        <dbReference type="ARBA" id="ARBA00023100"/>
    </source>
</evidence>
<dbReference type="RefSeq" id="WP_090739546.1">
    <property type="nucleotide sequence ID" value="NZ_FMVT01000001.1"/>
</dbReference>
<evidence type="ECO:0000256" key="4">
    <source>
        <dbReference type="ARBA" id="ARBA00023125"/>
    </source>
</evidence>
<keyword evidence="2" id="KW-0229">DNA integration</keyword>
<feature type="domain" description="Resolvase/invertase-type recombinase catalytic" evidence="7">
    <location>
        <begin position="1"/>
        <end position="137"/>
    </location>
</feature>
<name>A0A1G5BBP0_9RHOB</name>
<dbReference type="Proteomes" id="UP000199502">
    <property type="component" value="Unassembled WGS sequence"/>
</dbReference>
<dbReference type="InterPro" id="IPR036162">
    <property type="entry name" value="Resolvase-like_N_sf"/>
</dbReference>
<dbReference type="PROSITE" id="PS00398">
    <property type="entry name" value="RECOMBINASES_2"/>
    <property type="match status" value="1"/>
</dbReference>
<comment type="similarity">
    <text evidence="1">Belongs to the site-specific recombinase resolvase family.</text>
</comment>
<dbReference type="InterPro" id="IPR006118">
    <property type="entry name" value="Recombinase_CS"/>
</dbReference>
<dbReference type="SMART" id="SM00857">
    <property type="entry name" value="Resolvase"/>
    <property type="match status" value="1"/>
</dbReference>
<dbReference type="PANTHER" id="PTHR30461">
    <property type="entry name" value="DNA-INVERTASE FROM LAMBDOID PROPHAGE"/>
    <property type="match status" value="1"/>
</dbReference>
<dbReference type="GO" id="GO:0015074">
    <property type="term" value="P:DNA integration"/>
    <property type="evidence" value="ECO:0007669"/>
    <property type="project" value="UniProtKB-KW"/>
</dbReference>
<dbReference type="Pfam" id="PF00239">
    <property type="entry name" value="Resolvase"/>
    <property type="match status" value="1"/>
</dbReference>
<organism evidence="8 9">
    <name type="scientific">Paracoccus tibetensis</name>
    <dbReference type="NCBI Taxonomy" id="336292"/>
    <lineage>
        <taxon>Bacteria</taxon>
        <taxon>Pseudomonadati</taxon>
        <taxon>Pseudomonadota</taxon>
        <taxon>Alphaproteobacteria</taxon>
        <taxon>Rhodobacterales</taxon>
        <taxon>Paracoccaceae</taxon>
        <taxon>Paracoccus</taxon>
    </lineage>
</organism>
<dbReference type="Gene3D" id="3.40.50.1390">
    <property type="entry name" value="Resolvase, N-terminal catalytic domain"/>
    <property type="match status" value="1"/>
</dbReference>
<evidence type="ECO:0000256" key="5">
    <source>
        <dbReference type="ARBA" id="ARBA00023172"/>
    </source>
</evidence>
<dbReference type="AlphaFoldDB" id="A0A1G5BBP0"/>
<evidence type="ECO:0000256" key="2">
    <source>
        <dbReference type="ARBA" id="ARBA00022908"/>
    </source>
</evidence>
<keyword evidence="5" id="KW-0233">DNA recombination</keyword>
<reference evidence="8 9" key="1">
    <citation type="submission" date="2016-10" db="EMBL/GenBank/DDBJ databases">
        <authorList>
            <person name="de Groot N.N."/>
        </authorList>
    </citation>
    <scope>NUCLEOTIDE SEQUENCE [LARGE SCALE GENOMIC DNA]</scope>
    <source>
        <strain evidence="8 9">CGMCC 1.8925</strain>
    </source>
</reference>
<dbReference type="EMBL" id="FMVT01000001">
    <property type="protein sequence ID" value="SCX87542.1"/>
    <property type="molecule type" value="Genomic_DNA"/>
</dbReference>
<accession>A0A1G5BBP0</accession>
<dbReference type="OrthoDB" id="2290206at2"/>
<dbReference type="SUPFAM" id="SSF53041">
    <property type="entry name" value="Resolvase-like"/>
    <property type="match status" value="1"/>
</dbReference>
<dbReference type="GO" id="GO:0003677">
    <property type="term" value="F:DNA binding"/>
    <property type="evidence" value="ECO:0007669"/>
    <property type="project" value="UniProtKB-KW"/>
</dbReference>
<dbReference type="PROSITE" id="PS51736">
    <property type="entry name" value="RECOMBINASES_3"/>
    <property type="match status" value="1"/>
</dbReference>
<dbReference type="InterPro" id="IPR006119">
    <property type="entry name" value="Resolv_N"/>
</dbReference>
<keyword evidence="4" id="KW-0238">DNA-binding</keyword>
<evidence type="ECO:0000313" key="9">
    <source>
        <dbReference type="Proteomes" id="UP000199502"/>
    </source>
</evidence>
<dbReference type="Gene3D" id="1.10.10.60">
    <property type="entry name" value="Homeodomain-like"/>
    <property type="match status" value="1"/>
</dbReference>
<dbReference type="InterPro" id="IPR050639">
    <property type="entry name" value="SSR_resolvase"/>
</dbReference>
<keyword evidence="9" id="KW-1185">Reference proteome</keyword>
<keyword evidence="3" id="KW-0230">DNA invertase</keyword>